<organism evidence="2 3">
    <name type="scientific">Pristionchus fissidentatus</name>
    <dbReference type="NCBI Taxonomy" id="1538716"/>
    <lineage>
        <taxon>Eukaryota</taxon>
        <taxon>Metazoa</taxon>
        <taxon>Ecdysozoa</taxon>
        <taxon>Nematoda</taxon>
        <taxon>Chromadorea</taxon>
        <taxon>Rhabditida</taxon>
        <taxon>Rhabditina</taxon>
        <taxon>Diplogasteromorpha</taxon>
        <taxon>Diplogasteroidea</taxon>
        <taxon>Neodiplogasteridae</taxon>
        <taxon>Pristionchus</taxon>
    </lineage>
</organism>
<comment type="caution">
    <text evidence="2">The sequence shown here is derived from an EMBL/GenBank/DDBJ whole genome shotgun (WGS) entry which is preliminary data.</text>
</comment>
<dbReference type="Proteomes" id="UP001432322">
    <property type="component" value="Unassembled WGS sequence"/>
</dbReference>
<accession>A0AAV5WED7</accession>
<feature type="region of interest" description="Disordered" evidence="1">
    <location>
        <begin position="56"/>
        <end position="76"/>
    </location>
</feature>
<gene>
    <name evidence="2" type="ORF">PFISCL1PPCAC_21150</name>
</gene>
<proteinExistence type="predicted"/>
<dbReference type="EMBL" id="BTSY01000005">
    <property type="protein sequence ID" value="GMT29853.1"/>
    <property type="molecule type" value="Genomic_DNA"/>
</dbReference>
<sequence>MIRSIPWLHCIIRCRSITKPRPSTIDKNNSSTCFSRYVNSSKRSEKKYENVSLITSKGGQTNRRCKTSGQHSVHNN</sequence>
<dbReference type="AlphaFoldDB" id="A0AAV5WED7"/>
<keyword evidence="3" id="KW-1185">Reference proteome</keyword>
<evidence type="ECO:0000313" key="3">
    <source>
        <dbReference type="Proteomes" id="UP001432322"/>
    </source>
</evidence>
<reference evidence="2" key="1">
    <citation type="submission" date="2023-10" db="EMBL/GenBank/DDBJ databases">
        <title>Genome assembly of Pristionchus species.</title>
        <authorList>
            <person name="Yoshida K."/>
            <person name="Sommer R.J."/>
        </authorList>
    </citation>
    <scope>NUCLEOTIDE SEQUENCE</scope>
    <source>
        <strain evidence="2">RS5133</strain>
    </source>
</reference>
<evidence type="ECO:0000313" key="2">
    <source>
        <dbReference type="EMBL" id="GMT29853.1"/>
    </source>
</evidence>
<name>A0AAV5WED7_9BILA</name>
<evidence type="ECO:0000256" key="1">
    <source>
        <dbReference type="SAM" id="MobiDB-lite"/>
    </source>
</evidence>
<protein>
    <recommendedName>
        <fullName evidence="4">Ribosomal protein</fullName>
    </recommendedName>
</protein>
<evidence type="ECO:0008006" key="4">
    <source>
        <dbReference type="Google" id="ProtNLM"/>
    </source>
</evidence>